<gene>
    <name evidence="4" type="primary">TRL9</name>
</gene>
<dbReference type="PANTHER" id="PTHR42898">
    <property type="entry name" value="TROPINONE REDUCTASE"/>
    <property type="match status" value="1"/>
</dbReference>
<dbReference type="PRINTS" id="PR00081">
    <property type="entry name" value="GDHRDH"/>
</dbReference>
<sequence>MDSRWSLRGMTALVTGGARGIGHAIVEELAGFGARIHTCDKSEVHLNQSLREWKEKGFQVSGSVCDVSSRPQREKLMHTVSSLFGGKLNILINNVGICVTKPTVEYTAEDYSLQMTTNLESTFHLSQLGHPLLKASGYGSIVLVTSIGGVVSVPSGSICGASKGAMNQLARNLACEWASEGIRANAVAPSLVLTPLGQYIASHKNLQEGIESRTPLGRTGEPKEVAALVTFLCLPAASYITGQTICVDGGFTVNVKDLTFSLRFDLDEGFKSHLVREFVRPGFW</sequence>
<proteinExistence type="inferred from homology"/>
<name>B2BXP9_9ROSI</name>
<dbReference type="SUPFAM" id="SSF51735">
    <property type="entry name" value="NAD(P)-binding Rossmann-fold domains"/>
    <property type="match status" value="1"/>
</dbReference>
<reference evidence="4" key="1">
    <citation type="submission" date="2007-09" db="EMBL/GenBank/DDBJ databases">
        <title>Adaptive radiation of a tandemly repeated short chain dehydrogenase encoding gene family in Brassicales.</title>
        <authorList>
            <person name="Navarro-Quezada A.R."/>
            <person name="Schmid K.J."/>
        </authorList>
    </citation>
    <scope>NUCLEOTIDE SEQUENCE</scope>
</reference>
<dbReference type="EMBL" id="EU162609">
    <property type="protein sequence ID" value="ABW81086.1"/>
    <property type="molecule type" value="Genomic_DNA"/>
</dbReference>
<evidence type="ECO:0000256" key="2">
    <source>
        <dbReference type="ARBA" id="ARBA00023002"/>
    </source>
</evidence>
<dbReference type="AlphaFoldDB" id="B2BXP9"/>
<dbReference type="Pfam" id="PF13561">
    <property type="entry name" value="adh_short_C2"/>
    <property type="match status" value="1"/>
</dbReference>
<dbReference type="GO" id="GO:0016491">
    <property type="term" value="F:oxidoreductase activity"/>
    <property type="evidence" value="ECO:0007669"/>
    <property type="project" value="UniProtKB-KW"/>
</dbReference>
<keyword evidence="2" id="KW-0560">Oxidoreductase</keyword>
<keyword evidence="1" id="KW-0521">NADP</keyword>
<dbReference type="PANTHER" id="PTHR42898:SF79">
    <property type="entry name" value="NAD(P)-BINDING ROSSMANN-FOLD PROTEIN"/>
    <property type="match status" value="1"/>
</dbReference>
<dbReference type="InterPro" id="IPR036291">
    <property type="entry name" value="NAD(P)-bd_dom_sf"/>
</dbReference>
<dbReference type="InterPro" id="IPR002347">
    <property type="entry name" value="SDR_fam"/>
</dbReference>
<evidence type="ECO:0000256" key="1">
    <source>
        <dbReference type="ARBA" id="ARBA00022857"/>
    </source>
</evidence>
<comment type="similarity">
    <text evidence="3">Belongs to the short-chain dehydrogenases/reductases (SDR) family. SDR65C subfamily.</text>
</comment>
<organism evidence="4">
    <name type="scientific">Tarenaya spinosa</name>
    <dbReference type="NCBI Taxonomy" id="228870"/>
    <lineage>
        <taxon>Eukaryota</taxon>
        <taxon>Viridiplantae</taxon>
        <taxon>Streptophyta</taxon>
        <taxon>Embryophyta</taxon>
        <taxon>Tracheophyta</taxon>
        <taxon>Spermatophyta</taxon>
        <taxon>Magnoliopsida</taxon>
        <taxon>eudicotyledons</taxon>
        <taxon>Gunneridae</taxon>
        <taxon>Pentapetalae</taxon>
        <taxon>rosids</taxon>
        <taxon>malvids</taxon>
        <taxon>Brassicales</taxon>
        <taxon>Cleomaceae</taxon>
        <taxon>New World clade</taxon>
        <taxon>Tarenaya</taxon>
    </lineage>
</organism>
<protein>
    <submittedName>
        <fullName evidence="4">TRL9</fullName>
    </submittedName>
</protein>
<evidence type="ECO:0000256" key="3">
    <source>
        <dbReference type="ARBA" id="ARBA00025714"/>
    </source>
</evidence>
<dbReference type="Gene3D" id="3.40.50.720">
    <property type="entry name" value="NAD(P)-binding Rossmann-like Domain"/>
    <property type="match status" value="1"/>
</dbReference>
<dbReference type="PRINTS" id="PR00080">
    <property type="entry name" value="SDRFAMILY"/>
</dbReference>
<evidence type="ECO:0000313" key="4">
    <source>
        <dbReference type="EMBL" id="ABW81086.1"/>
    </source>
</evidence>
<dbReference type="FunFam" id="3.40.50.720:FF:000084">
    <property type="entry name" value="Short-chain dehydrogenase reductase"/>
    <property type="match status" value="1"/>
</dbReference>
<dbReference type="InterPro" id="IPR045000">
    <property type="entry name" value="TR"/>
</dbReference>
<accession>B2BXP9</accession>